<keyword evidence="2" id="KW-1185">Reference proteome</keyword>
<dbReference type="EMBL" id="NIOJ01000020">
    <property type="protein sequence ID" value="PNT99223.1"/>
    <property type="molecule type" value="Genomic_DNA"/>
</dbReference>
<proteinExistence type="predicted"/>
<dbReference type="KEGG" id="cthd:CDO33_01755"/>
<evidence type="ECO:0000313" key="1">
    <source>
        <dbReference type="EMBL" id="PNT99223.1"/>
    </source>
</evidence>
<dbReference type="InterPro" id="IPR023214">
    <property type="entry name" value="HAD_sf"/>
</dbReference>
<evidence type="ECO:0000313" key="2">
    <source>
        <dbReference type="Proteomes" id="UP000236151"/>
    </source>
</evidence>
<dbReference type="GO" id="GO:0000287">
    <property type="term" value="F:magnesium ion binding"/>
    <property type="evidence" value="ECO:0007669"/>
    <property type="project" value="TreeGrafter"/>
</dbReference>
<accession>A0A2K2FER3</accession>
<name>A0A2K2FER3_9CLOT</name>
<dbReference type="PANTHER" id="PTHR10000:SF8">
    <property type="entry name" value="HAD SUPERFAMILY HYDROLASE-LIKE, TYPE 3"/>
    <property type="match status" value="1"/>
</dbReference>
<organism evidence="1 2">
    <name type="scientific">Clostridium thermosuccinogenes</name>
    <dbReference type="NCBI Taxonomy" id="84032"/>
    <lineage>
        <taxon>Bacteria</taxon>
        <taxon>Bacillati</taxon>
        <taxon>Bacillota</taxon>
        <taxon>Clostridia</taxon>
        <taxon>Eubacteriales</taxon>
        <taxon>Clostridiaceae</taxon>
        <taxon>Clostridium</taxon>
    </lineage>
</organism>
<dbReference type="GO" id="GO:0016791">
    <property type="term" value="F:phosphatase activity"/>
    <property type="evidence" value="ECO:0007669"/>
    <property type="project" value="TreeGrafter"/>
</dbReference>
<comment type="caution">
    <text evidence="1">The sequence shown here is derived from an EMBL/GenBank/DDBJ whole genome shotgun (WGS) entry which is preliminary data.</text>
</comment>
<reference evidence="1 2" key="1">
    <citation type="submission" date="2017-06" db="EMBL/GenBank/DDBJ databases">
        <title>Investigating the central metabolism of Clostridium thermosuccinogenes.</title>
        <authorList>
            <person name="Koendjbiharie J.G."/>
            <person name="van Kranenburg R."/>
        </authorList>
    </citation>
    <scope>NUCLEOTIDE SEQUENCE [LARGE SCALE GENOMIC DNA]</scope>
    <source>
        <strain evidence="1 2">DSM 5806</strain>
    </source>
</reference>
<dbReference type="InterPro" id="IPR006379">
    <property type="entry name" value="HAD-SF_hydro_IIB"/>
</dbReference>
<dbReference type="Proteomes" id="UP000236151">
    <property type="component" value="Unassembled WGS sequence"/>
</dbReference>
<gene>
    <name evidence="1" type="ORF">CDQ84_08985</name>
</gene>
<sequence>MIASDFDGTLRRSENITKSDADAVKEWQSQNNYFGIVTGRGKDFLEYIKELPVDPDFLIIYNGAYIIDKNNNVVFESYIDYDTFYDLEKLVSKTENVINFDKAEPGVSKHQYYATYDCTESALAAAILINQNMSDKVSAFVNGIHLNVAPKGSSKADGVRIIQNYYNLQKEEVAVVGDDYNDLDMIKAFDGWAMLTGKSDVKKQAKHICDSIASLCRELG</sequence>
<dbReference type="GO" id="GO:0005829">
    <property type="term" value="C:cytosol"/>
    <property type="evidence" value="ECO:0007669"/>
    <property type="project" value="TreeGrafter"/>
</dbReference>
<dbReference type="Pfam" id="PF08282">
    <property type="entry name" value="Hydrolase_3"/>
    <property type="match status" value="2"/>
</dbReference>
<dbReference type="Gene3D" id="3.40.50.1000">
    <property type="entry name" value="HAD superfamily/HAD-like"/>
    <property type="match status" value="2"/>
</dbReference>
<dbReference type="PANTHER" id="PTHR10000">
    <property type="entry name" value="PHOSPHOSERINE PHOSPHATASE"/>
    <property type="match status" value="1"/>
</dbReference>
<dbReference type="SUPFAM" id="SSF56784">
    <property type="entry name" value="HAD-like"/>
    <property type="match status" value="1"/>
</dbReference>
<protein>
    <recommendedName>
        <fullName evidence="3">Hydrolase</fullName>
    </recommendedName>
</protein>
<dbReference type="AlphaFoldDB" id="A0A2K2FER3"/>
<dbReference type="NCBIfam" id="TIGR01484">
    <property type="entry name" value="HAD-SF-IIB"/>
    <property type="match status" value="1"/>
</dbReference>
<evidence type="ECO:0008006" key="3">
    <source>
        <dbReference type="Google" id="ProtNLM"/>
    </source>
</evidence>
<dbReference type="InterPro" id="IPR036412">
    <property type="entry name" value="HAD-like_sf"/>
</dbReference>
<dbReference type="Gene3D" id="3.30.1240.10">
    <property type="match status" value="2"/>
</dbReference>